<comment type="similarity">
    <text evidence="6">Belongs to the immunoglobulin superfamily. MyBP family.</text>
</comment>
<dbReference type="InterPro" id="IPR036116">
    <property type="entry name" value="FN3_sf"/>
</dbReference>
<dbReference type="PANTHER" id="PTHR13817:SF17">
    <property type="entry name" value="MYOSIN-BINDING PROTEIN C, FAST-TYPE"/>
    <property type="match status" value="1"/>
</dbReference>
<keyword evidence="1" id="KW-0787">Thick filament</keyword>
<dbReference type="SMART" id="SM00409">
    <property type="entry name" value="IG"/>
    <property type="match status" value="2"/>
</dbReference>
<gene>
    <name evidence="10" type="primary">MYBPC2</name>
</gene>
<keyword evidence="11" id="KW-1185">Reference proteome</keyword>
<evidence type="ECO:0000256" key="2">
    <source>
        <dbReference type="ARBA" id="ARBA00022737"/>
    </source>
</evidence>
<feature type="domain" description="Fibronectin type-III" evidence="9">
    <location>
        <begin position="265"/>
        <end position="361"/>
    </location>
</feature>
<dbReference type="PANTHER" id="PTHR13817">
    <property type="entry name" value="TITIN"/>
    <property type="match status" value="1"/>
</dbReference>
<dbReference type="InterPro" id="IPR036179">
    <property type="entry name" value="Ig-like_dom_sf"/>
</dbReference>
<dbReference type="FunFam" id="2.60.40.10:FF:000060">
    <property type="entry name" value="Myosin-binding protein C, slow type"/>
    <property type="match status" value="1"/>
</dbReference>
<evidence type="ECO:0000313" key="10">
    <source>
        <dbReference type="Ensembl" id="ENSGALP00010000234.1"/>
    </source>
</evidence>
<reference evidence="10" key="1">
    <citation type="submission" date="2025-08" db="UniProtKB">
        <authorList>
            <consortium name="Ensembl"/>
        </authorList>
    </citation>
    <scope>IDENTIFICATION</scope>
    <source>
        <strain evidence="10">broiler</strain>
    </source>
</reference>
<feature type="transmembrane region" description="Helical" evidence="7">
    <location>
        <begin position="7"/>
        <end position="28"/>
    </location>
</feature>
<dbReference type="Gene3D" id="2.60.40.10">
    <property type="entry name" value="Immunoglobulins"/>
    <property type="match status" value="4"/>
</dbReference>
<keyword evidence="7" id="KW-1133">Transmembrane helix</keyword>
<evidence type="ECO:0000313" key="11">
    <source>
        <dbReference type="Proteomes" id="UP000000539"/>
    </source>
</evidence>
<dbReference type="Pfam" id="PF07679">
    <property type="entry name" value="I-set"/>
    <property type="match status" value="2"/>
</dbReference>
<dbReference type="InterPro" id="IPR003598">
    <property type="entry name" value="Ig_sub2"/>
</dbReference>
<dbReference type="OrthoDB" id="6107607at2759"/>
<evidence type="ECO:0000256" key="1">
    <source>
        <dbReference type="ARBA" id="ARBA00022433"/>
    </source>
</evidence>
<dbReference type="InterPro" id="IPR013098">
    <property type="entry name" value="Ig_I-set"/>
</dbReference>
<reference evidence="10" key="2">
    <citation type="submission" date="2025-09" db="UniProtKB">
        <authorList>
            <consortium name="Ensembl"/>
        </authorList>
    </citation>
    <scope>IDENTIFICATION</scope>
    <source>
        <strain evidence="10">broiler</strain>
    </source>
</reference>
<dbReference type="CDD" id="cd00063">
    <property type="entry name" value="FN3"/>
    <property type="match status" value="2"/>
</dbReference>
<dbReference type="SMART" id="SM00408">
    <property type="entry name" value="IGc2"/>
    <property type="match status" value="1"/>
</dbReference>
<dbReference type="Pfam" id="PF00041">
    <property type="entry name" value="fn3"/>
    <property type="match status" value="2"/>
</dbReference>
<dbReference type="InterPro" id="IPR050964">
    <property type="entry name" value="Striated_Muscle_Regulatory"/>
</dbReference>
<dbReference type="SUPFAM" id="SSF49265">
    <property type="entry name" value="Fibronectin type III"/>
    <property type="match status" value="2"/>
</dbReference>
<dbReference type="CDD" id="cd05748">
    <property type="entry name" value="Ig_Titin_like"/>
    <property type="match status" value="1"/>
</dbReference>
<keyword evidence="7" id="KW-0472">Membrane</keyword>
<evidence type="ECO:0000256" key="6">
    <source>
        <dbReference type="ARBA" id="ARBA00038352"/>
    </source>
</evidence>
<organism evidence="10 11">
    <name type="scientific">Gallus gallus</name>
    <name type="common">Chicken</name>
    <dbReference type="NCBI Taxonomy" id="9031"/>
    <lineage>
        <taxon>Eukaryota</taxon>
        <taxon>Metazoa</taxon>
        <taxon>Chordata</taxon>
        <taxon>Craniata</taxon>
        <taxon>Vertebrata</taxon>
        <taxon>Euteleostomi</taxon>
        <taxon>Archelosauria</taxon>
        <taxon>Archosauria</taxon>
        <taxon>Dinosauria</taxon>
        <taxon>Saurischia</taxon>
        <taxon>Theropoda</taxon>
        <taxon>Coelurosauria</taxon>
        <taxon>Aves</taxon>
        <taxon>Neognathae</taxon>
        <taxon>Galloanserae</taxon>
        <taxon>Galliformes</taxon>
        <taxon>Phasianidae</taxon>
        <taxon>Phasianinae</taxon>
        <taxon>Gallus</taxon>
    </lineage>
</organism>
<keyword evidence="2" id="KW-0677">Repeat</keyword>
<dbReference type="PROSITE" id="PS51257">
    <property type="entry name" value="PROKAR_LIPOPROTEIN"/>
    <property type="match status" value="1"/>
</dbReference>
<evidence type="ECO:0000259" key="9">
    <source>
        <dbReference type="PROSITE" id="PS50853"/>
    </source>
</evidence>
<feature type="domain" description="Ig-like" evidence="8">
    <location>
        <begin position="378"/>
        <end position="466"/>
    </location>
</feature>
<dbReference type="GO" id="GO:0032982">
    <property type="term" value="C:myosin filament"/>
    <property type="evidence" value="ECO:0007669"/>
    <property type="project" value="UniProtKB-KW"/>
</dbReference>
<dbReference type="Ensembl" id="ENSGALT00010000452.1">
    <property type="protein sequence ID" value="ENSGALP00010000234.1"/>
    <property type="gene ID" value="ENSGALG00010000224.1"/>
</dbReference>
<dbReference type="GO" id="GO:0031430">
    <property type="term" value="C:M band"/>
    <property type="evidence" value="ECO:0000318"/>
    <property type="project" value="GO_Central"/>
</dbReference>
<keyword evidence="7" id="KW-0812">Transmembrane</keyword>
<dbReference type="GeneTree" id="ENSGT00940000160092"/>
<evidence type="ECO:0000256" key="7">
    <source>
        <dbReference type="SAM" id="Phobius"/>
    </source>
</evidence>
<dbReference type="InterPro" id="IPR013783">
    <property type="entry name" value="Ig-like_fold"/>
</dbReference>
<dbReference type="FunFam" id="2.60.40.10:FF:000031">
    <property type="entry name" value="Myosin-binding protein C, slow type"/>
    <property type="match status" value="1"/>
</dbReference>
<dbReference type="Proteomes" id="UP000000539">
    <property type="component" value="Chromosome 31"/>
</dbReference>
<dbReference type="InterPro" id="IPR003599">
    <property type="entry name" value="Ig_sub"/>
</dbReference>
<proteinExistence type="inferred from homology"/>
<protein>
    <submittedName>
        <fullName evidence="10">Myosin binding protein C, fast type</fullName>
    </submittedName>
</protein>
<dbReference type="InterPro" id="IPR007110">
    <property type="entry name" value="Ig-like_dom"/>
</dbReference>
<evidence type="ECO:0000256" key="4">
    <source>
        <dbReference type="ARBA" id="ARBA00023179"/>
    </source>
</evidence>
<dbReference type="SUPFAM" id="SSF48726">
    <property type="entry name" value="Immunoglobulin"/>
    <property type="match status" value="2"/>
</dbReference>
<keyword evidence="3" id="KW-0130">Cell adhesion</keyword>
<dbReference type="PROSITE" id="PS50835">
    <property type="entry name" value="IG_LIKE"/>
    <property type="match status" value="1"/>
</dbReference>
<evidence type="ECO:0000256" key="3">
    <source>
        <dbReference type="ARBA" id="ARBA00022889"/>
    </source>
</evidence>
<dbReference type="SMART" id="SM00060">
    <property type="entry name" value="FN3"/>
    <property type="match status" value="2"/>
</dbReference>
<keyword evidence="5" id="KW-0393">Immunoglobulin domain</keyword>
<dbReference type="FunFam" id="2.60.40.10:FF:000062">
    <property type="entry name" value="Myosin-binding protein C, slow type"/>
    <property type="match status" value="1"/>
</dbReference>
<dbReference type="AlphaFoldDB" id="A0A8V0X4R9"/>
<dbReference type="PROSITE" id="PS50853">
    <property type="entry name" value="FN3"/>
    <property type="match status" value="2"/>
</dbReference>
<evidence type="ECO:0000256" key="5">
    <source>
        <dbReference type="ARBA" id="ARBA00023319"/>
    </source>
</evidence>
<dbReference type="PRINTS" id="PR00014">
    <property type="entry name" value="FNTYPEIII"/>
</dbReference>
<sequence length="491" mass="53933">MVLRGVWGALMGVWGVLMGVWGVLWGVWGTSMGCRSPASTRSPSCPSVRDWGATGSWGGVGRCGAAPTSEPTHVVLEDVTDTTATIKWRPPERIGAGGVDGYLVEWCREGSNEWVAANTELVERCGLTARGLPTGERLLFRVISVNMAGKSPPATMAQPVTIREIVERPKIRLPRHLRQTYIRRVGEQVNLVIPFQGKPRPQVTWSREGGALPAEVQTRTSDVDSVFFIRSAARPLSGNYEMRVRIDNMEDCATLRLRVVERPGPPQAVRVMEVWGSNALLQWEPPKDDGNAEISGYTVQKADTRTMEWFTVLEHSRPTRCTVSELVMGNEYRFRVYSENVCGTSQEPATSHNTARIAKEGLTLKMVPYKERDLRAAPQFLTPLVDRSVVAGYTVTLNCAVRGHPKPKVTWLKNSVEIGADPKFLSRHGLGVLSLLIRRPSPFDGGTYGCRAVNEMGEATTECRLDVRGEIWGWGGGLWGGMGSDLGGYGG</sequence>
<dbReference type="GO" id="GO:0007155">
    <property type="term" value="P:cell adhesion"/>
    <property type="evidence" value="ECO:0007669"/>
    <property type="project" value="UniProtKB-KW"/>
</dbReference>
<feature type="domain" description="Fibronectin type-III" evidence="9">
    <location>
        <begin position="70"/>
        <end position="165"/>
    </location>
</feature>
<accession>A0A8V0X4R9</accession>
<evidence type="ECO:0000259" key="8">
    <source>
        <dbReference type="PROSITE" id="PS50835"/>
    </source>
</evidence>
<dbReference type="GO" id="GO:0045214">
    <property type="term" value="P:sarcomere organization"/>
    <property type="evidence" value="ECO:0000318"/>
    <property type="project" value="GO_Central"/>
</dbReference>
<dbReference type="InterPro" id="IPR003961">
    <property type="entry name" value="FN3_dom"/>
</dbReference>
<keyword evidence="4" id="KW-0514">Muscle protein</keyword>
<dbReference type="FunFam" id="2.60.40.10:FF:000225">
    <property type="entry name" value="Myosin-binding protein C, cardiac-type"/>
    <property type="match status" value="1"/>
</dbReference>
<name>A0A8V0X4R9_CHICK</name>